<evidence type="ECO:0000259" key="2">
    <source>
        <dbReference type="PROSITE" id="PS50206"/>
    </source>
</evidence>
<feature type="transmembrane region" description="Helical" evidence="1">
    <location>
        <begin position="292"/>
        <end position="312"/>
    </location>
</feature>
<dbReference type="EMBL" id="JACHMN010000003">
    <property type="protein sequence ID" value="MBB5874183.1"/>
    <property type="molecule type" value="Genomic_DNA"/>
</dbReference>
<feature type="domain" description="Rhodanese" evidence="2">
    <location>
        <begin position="10"/>
        <end position="44"/>
    </location>
</feature>
<reference evidence="3 4" key="1">
    <citation type="submission" date="2020-08" db="EMBL/GenBank/DDBJ databases">
        <title>Sequencing the genomes of 1000 actinobacteria strains.</title>
        <authorList>
            <person name="Klenk H.-P."/>
        </authorList>
    </citation>
    <scope>NUCLEOTIDE SEQUENCE [LARGE SCALE GENOMIC DNA]</scope>
    <source>
        <strain evidence="3 4">DSM 45362</strain>
    </source>
</reference>
<feature type="transmembrane region" description="Helical" evidence="1">
    <location>
        <begin position="318"/>
        <end position="340"/>
    </location>
</feature>
<evidence type="ECO:0000256" key="1">
    <source>
        <dbReference type="SAM" id="Phobius"/>
    </source>
</evidence>
<keyword evidence="1" id="KW-0812">Transmembrane</keyword>
<name>A0A841C4W5_9ACTN</name>
<sequence length="408" mass="40592">MTPGAGALPRARVVAALLAGRGVYRAAVYAGGIALLATWGPQTFAGYAAPVGALAWLTAVTSSGPEKAALTLIPLRGGAHLHGFLRSLAMVSLALPLAVWLVLAAAGAGDGAVRYGASAALAGGVGCATVLVALHRLRGAPLVDSAAYLGIAAAYGLAVVLALSGAGPTAVLAVLAAMVAVVNLALVGGLIRGDRHHPVEAVAEPVPRGTALRAAFVLGAAEILGTAGVSVLYILLAAADHADETSLFYVLVLVSAVVSTGWGYLLRLGQPAAVTWIEREGERTGWRTARRVLGWTVAVGVPAGVLVGWVSIHGWRGAVHAAIGVEIALFAANAVSALLLEVSGARGRRWSAQGAVAQFAAVVGVGWALIPVSGALGAVTALIVGEIVRAGLLLAAPAPAPAPAPESA</sequence>
<dbReference type="InterPro" id="IPR001763">
    <property type="entry name" value="Rhodanese-like_dom"/>
</dbReference>
<keyword evidence="1" id="KW-0472">Membrane</keyword>
<gene>
    <name evidence="3" type="ORF">F4553_007617</name>
</gene>
<feature type="transmembrane region" description="Helical" evidence="1">
    <location>
        <begin position="112"/>
        <end position="134"/>
    </location>
</feature>
<feature type="transmembrane region" description="Helical" evidence="1">
    <location>
        <begin position="146"/>
        <end position="164"/>
    </location>
</feature>
<dbReference type="AlphaFoldDB" id="A0A841C4W5"/>
<dbReference type="RefSeq" id="WP_184846099.1">
    <property type="nucleotide sequence ID" value="NZ_JACHMN010000003.1"/>
</dbReference>
<evidence type="ECO:0000313" key="4">
    <source>
        <dbReference type="Proteomes" id="UP000587527"/>
    </source>
</evidence>
<keyword evidence="4" id="KW-1185">Reference proteome</keyword>
<dbReference type="Proteomes" id="UP000587527">
    <property type="component" value="Unassembled WGS sequence"/>
</dbReference>
<evidence type="ECO:0000313" key="3">
    <source>
        <dbReference type="EMBL" id="MBB5874183.1"/>
    </source>
</evidence>
<feature type="transmembrane region" description="Helical" evidence="1">
    <location>
        <begin position="247"/>
        <end position="266"/>
    </location>
</feature>
<feature type="transmembrane region" description="Helical" evidence="1">
    <location>
        <begin position="84"/>
        <end position="106"/>
    </location>
</feature>
<feature type="transmembrane region" description="Helical" evidence="1">
    <location>
        <begin position="170"/>
        <end position="191"/>
    </location>
</feature>
<organism evidence="3 4">
    <name type="scientific">Allocatelliglobosispora scoriae</name>
    <dbReference type="NCBI Taxonomy" id="643052"/>
    <lineage>
        <taxon>Bacteria</taxon>
        <taxon>Bacillati</taxon>
        <taxon>Actinomycetota</taxon>
        <taxon>Actinomycetes</taxon>
        <taxon>Micromonosporales</taxon>
        <taxon>Micromonosporaceae</taxon>
        <taxon>Allocatelliglobosispora</taxon>
    </lineage>
</organism>
<dbReference type="PROSITE" id="PS50206">
    <property type="entry name" value="RHODANESE_3"/>
    <property type="match status" value="1"/>
</dbReference>
<comment type="caution">
    <text evidence="3">The sequence shown here is derived from an EMBL/GenBank/DDBJ whole genome shotgun (WGS) entry which is preliminary data.</text>
</comment>
<accession>A0A841C4W5</accession>
<proteinExistence type="predicted"/>
<protein>
    <recommendedName>
        <fullName evidence="2">Rhodanese domain-containing protein</fullName>
    </recommendedName>
</protein>
<keyword evidence="1" id="KW-1133">Transmembrane helix</keyword>
<feature type="transmembrane region" description="Helical" evidence="1">
    <location>
        <begin position="212"/>
        <end position="235"/>
    </location>
</feature>